<dbReference type="SMART" id="SM00267">
    <property type="entry name" value="GGDEF"/>
    <property type="match status" value="1"/>
</dbReference>
<evidence type="ECO:0000256" key="2">
    <source>
        <dbReference type="ARBA" id="ARBA00034247"/>
    </source>
</evidence>
<dbReference type="CDD" id="cd01949">
    <property type="entry name" value="GGDEF"/>
    <property type="match status" value="1"/>
</dbReference>
<sequence length="332" mass="36736">MWITPPPPTSEGERLAELHGYEVLDTAAEERFDRITRIATHVYSADVAFLSVMDSNQQWMKSKTSHLLGDVIQRDRSLCTVVVSTGTELVIDDMRTAPELEGHPTVRQAPWRFYASVPLRGEAGHVIGTLCVMRSEPGPPAGFKIDVLRDLAAISSHELTLSRQNSELHRLTNTDALTGLANRRMFDEEFLRAWRRSRRTGEPASLLLLDLDRFKEVNDGLGHQAGDRALVDFARFLEPFGRRPDDLVARVGGEEFGFVLAGADADGAIGIADAIIRALDTAALPHPTRRLMTTSIGMATLRDDEDHSSWWRRADAALYDAKAAGRATVRVG</sequence>
<dbReference type="SUPFAM" id="SSF55073">
    <property type="entry name" value="Nucleotide cyclase"/>
    <property type="match status" value="1"/>
</dbReference>
<dbReference type="InterPro" id="IPR000160">
    <property type="entry name" value="GGDEF_dom"/>
</dbReference>
<dbReference type="SUPFAM" id="SSF55781">
    <property type="entry name" value="GAF domain-like"/>
    <property type="match status" value="1"/>
</dbReference>
<dbReference type="SMART" id="SM00065">
    <property type="entry name" value="GAF"/>
    <property type="match status" value="1"/>
</dbReference>
<dbReference type="InterPro" id="IPR003018">
    <property type="entry name" value="GAF"/>
</dbReference>
<reference evidence="4 5" key="1">
    <citation type="submission" date="2016-11" db="EMBL/GenBank/DDBJ databases">
        <authorList>
            <person name="Jaros S."/>
            <person name="Januszkiewicz K."/>
            <person name="Wedrychowicz H."/>
        </authorList>
    </citation>
    <scope>NUCLEOTIDE SEQUENCE [LARGE SCALE GENOMIC DNA]</scope>
    <source>
        <strain evidence="4 5">DSM 19436</strain>
    </source>
</reference>
<dbReference type="EC" id="2.7.7.65" evidence="1"/>
<name>A0A1M5H7N6_9HYPH</name>
<dbReference type="InterPro" id="IPR029787">
    <property type="entry name" value="Nucleotide_cyclase"/>
</dbReference>
<protein>
    <recommendedName>
        <fullName evidence="1">diguanylate cyclase</fullName>
        <ecNumber evidence="1">2.7.7.65</ecNumber>
    </recommendedName>
</protein>
<dbReference type="EMBL" id="FQUP01000003">
    <property type="protein sequence ID" value="SHG11944.1"/>
    <property type="molecule type" value="Genomic_DNA"/>
</dbReference>
<evidence type="ECO:0000259" key="3">
    <source>
        <dbReference type="PROSITE" id="PS50887"/>
    </source>
</evidence>
<dbReference type="GO" id="GO:0052621">
    <property type="term" value="F:diguanylate cyclase activity"/>
    <property type="evidence" value="ECO:0007669"/>
    <property type="project" value="UniProtKB-EC"/>
</dbReference>
<dbReference type="Gene3D" id="3.30.450.40">
    <property type="match status" value="1"/>
</dbReference>
<dbReference type="Gene3D" id="3.30.70.270">
    <property type="match status" value="1"/>
</dbReference>
<dbReference type="Pfam" id="PF13185">
    <property type="entry name" value="GAF_2"/>
    <property type="match status" value="1"/>
</dbReference>
<organism evidence="4 5">
    <name type="scientific">Kaistia soli DSM 19436</name>
    <dbReference type="NCBI Taxonomy" id="1122133"/>
    <lineage>
        <taxon>Bacteria</taxon>
        <taxon>Pseudomonadati</taxon>
        <taxon>Pseudomonadota</taxon>
        <taxon>Alphaproteobacteria</taxon>
        <taxon>Hyphomicrobiales</taxon>
        <taxon>Kaistiaceae</taxon>
        <taxon>Kaistia</taxon>
    </lineage>
</organism>
<accession>A0A1M5H7N6</accession>
<dbReference type="PANTHER" id="PTHR45138:SF9">
    <property type="entry name" value="DIGUANYLATE CYCLASE DGCM-RELATED"/>
    <property type="match status" value="1"/>
</dbReference>
<evidence type="ECO:0000313" key="4">
    <source>
        <dbReference type="EMBL" id="SHG11944.1"/>
    </source>
</evidence>
<dbReference type="InterPro" id="IPR050469">
    <property type="entry name" value="Diguanylate_Cyclase"/>
</dbReference>
<dbReference type="FunFam" id="3.30.70.270:FF:000001">
    <property type="entry name" value="Diguanylate cyclase domain protein"/>
    <property type="match status" value="1"/>
</dbReference>
<dbReference type="STRING" id="1122133.SAMN02745157_3653"/>
<dbReference type="NCBIfam" id="TIGR00254">
    <property type="entry name" value="GGDEF"/>
    <property type="match status" value="1"/>
</dbReference>
<proteinExistence type="predicted"/>
<dbReference type="RefSeq" id="WP_073055693.1">
    <property type="nucleotide sequence ID" value="NZ_FQUP01000003.1"/>
</dbReference>
<gene>
    <name evidence="4" type="ORF">SAMN02745157_3653</name>
</gene>
<dbReference type="InterPro" id="IPR043128">
    <property type="entry name" value="Rev_trsase/Diguanyl_cyclase"/>
</dbReference>
<dbReference type="Pfam" id="PF00990">
    <property type="entry name" value="GGDEF"/>
    <property type="match status" value="1"/>
</dbReference>
<dbReference type="PROSITE" id="PS50887">
    <property type="entry name" value="GGDEF"/>
    <property type="match status" value="1"/>
</dbReference>
<feature type="domain" description="GGDEF" evidence="3">
    <location>
        <begin position="202"/>
        <end position="332"/>
    </location>
</feature>
<evidence type="ECO:0000256" key="1">
    <source>
        <dbReference type="ARBA" id="ARBA00012528"/>
    </source>
</evidence>
<evidence type="ECO:0000313" key="5">
    <source>
        <dbReference type="Proteomes" id="UP000184485"/>
    </source>
</evidence>
<dbReference type="InterPro" id="IPR029016">
    <property type="entry name" value="GAF-like_dom_sf"/>
</dbReference>
<comment type="catalytic activity">
    <reaction evidence="2">
        <text>2 GTP = 3',3'-c-di-GMP + 2 diphosphate</text>
        <dbReference type="Rhea" id="RHEA:24898"/>
        <dbReference type="ChEBI" id="CHEBI:33019"/>
        <dbReference type="ChEBI" id="CHEBI:37565"/>
        <dbReference type="ChEBI" id="CHEBI:58805"/>
        <dbReference type="EC" id="2.7.7.65"/>
    </reaction>
</comment>
<keyword evidence="5" id="KW-1185">Reference proteome</keyword>
<dbReference type="PANTHER" id="PTHR45138">
    <property type="entry name" value="REGULATORY COMPONENTS OF SENSORY TRANSDUCTION SYSTEM"/>
    <property type="match status" value="1"/>
</dbReference>
<dbReference type="Proteomes" id="UP000184485">
    <property type="component" value="Unassembled WGS sequence"/>
</dbReference>
<dbReference type="AlphaFoldDB" id="A0A1M5H7N6"/>